<dbReference type="EMBL" id="HACG01001447">
    <property type="protein sequence ID" value="CEK48312.1"/>
    <property type="molecule type" value="Transcribed_RNA"/>
</dbReference>
<accession>A0A0B6XW74</accession>
<feature type="region of interest" description="Disordered" evidence="1">
    <location>
        <begin position="1"/>
        <end position="33"/>
    </location>
</feature>
<proteinExistence type="predicted"/>
<feature type="non-terminal residue" evidence="2">
    <location>
        <position position="1"/>
    </location>
</feature>
<protein>
    <submittedName>
        <fullName evidence="2">Uncharacterized protein</fullName>
    </submittedName>
</protein>
<evidence type="ECO:0000256" key="1">
    <source>
        <dbReference type="SAM" id="MobiDB-lite"/>
    </source>
</evidence>
<name>A0A0B6XW74_9EUPU</name>
<organism evidence="2">
    <name type="scientific">Arion vulgaris</name>
    <dbReference type="NCBI Taxonomy" id="1028688"/>
    <lineage>
        <taxon>Eukaryota</taxon>
        <taxon>Metazoa</taxon>
        <taxon>Spiralia</taxon>
        <taxon>Lophotrochozoa</taxon>
        <taxon>Mollusca</taxon>
        <taxon>Gastropoda</taxon>
        <taxon>Heterobranchia</taxon>
        <taxon>Euthyneura</taxon>
        <taxon>Panpulmonata</taxon>
        <taxon>Eupulmonata</taxon>
        <taxon>Stylommatophora</taxon>
        <taxon>Helicina</taxon>
        <taxon>Arionoidea</taxon>
        <taxon>Arionidae</taxon>
        <taxon>Arion</taxon>
    </lineage>
</organism>
<reference evidence="2" key="1">
    <citation type="submission" date="2014-12" db="EMBL/GenBank/DDBJ databases">
        <title>Insight into the proteome of Arion vulgaris.</title>
        <authorList>
            <person name="Aradska J."/>
            <person name="Bulat T."/>
            <person name="Smidak R."/>
            <person name="Sarate P."/>
            <person name="Gangsoo J."/>
            <person name="Sialana F."/>
            <person name="Bilban M."/>
            <person name="Lubec G."/>
        </authorList>
    </citation>
    <scope>NUCLEOTIDE SEQUENCE</scope>
    <source>
        <tissue evidence="2">Skin</tissue>
    </source>
</reference>
<feature type="non-terminal residue" evidence="2">
    <location>
        <position position="133"/>
    </location>
</feature>
<dbReference type="AlphaFoldDB" id="A0A0B6XW74"/>
<evidence type="ECO:0000313" key="2">
    <source>
        <dbReference type="EMBL" id="CEK48312.1"/>
    </source>
</evidence>
<feature type="compositionally biased region" description="Low complexity" evidence="1">
    <location>
        <begin position="8"/>
        <end position="18"/>
    </location>
</feature>
<sequence length="133" mass="14068">DDVLSNMDVDAGVGDVGDLYSSNPENPMQEPGDGTVVSQFSSGFYSEQGILDTPLSDESAQQIQNLVAETDRDTDTDITATIKQEVGTIDLESVQAQIAGFRESQLSHGIGDIHTSSMSQGLVMTSLADSLDP</sequence>
<gene>
    <name evidence="2" type="primary">ORF3619</name>
</gene>